<evidence type="ECO:0000313" key="4">
    <source>
        <dbReference type="Proteomes" id="UP000750711"/>
    </source>
</evidence>
<dbReference type="SUPFAM" id="SSF51971">
    <property type="entry name" value="Nucleotide-binding domain"/>
    <property type="match status" value="1"/>
</dbReference>
<dbReference type="EMBL" id="JAGHQM010000280">
    <property type="protein sequence ID" value="KAH0562944.1"/>
    <property type="molecule type" value="Genomic_DNA"/>
</dbReference>
<proteinExistence type="predicted"/>
<dbReference type="PROSITE" id="PS51257">
    <property type="entry name" value="PROKAR_LIPOPROTEIN"/>
    <property type="match status" value="1"/>
</dbReference>
<dbReference type="AlphaFoldDB" id="A0A9P8RS24"/>
<feature type="region of interest" description="Disordered" evidence="1">
    <location>
        <begin position="293"/>
        <end position="313"/>
    </location>
</feature>
<reference evidence="3" key="1">
    <citation type="submission" date="2021-03" db="EMBL/GenBank/DDBJ databases">
        <title>Comparative genomics and phylogenomic investigation of the class Geoglossomycetes provide insights into ecological specialization and systematics.</title>
        <authorList>
            <person name="Melie T."/>
            <person name="Pirro S."/>
            <person name="Miller A.N."/>
            <person name="Quandt A."/>
        </authorList>
    </citation>
    <scope>NUCLEOTIDE SEQUENCE</scope>
    <source>
        <strain evidence="3">CAQ_001_2017</strain>
    </source>
</reference>
<feature type="domain" description="FAD dependent oxidoreductase" evidence="2">
    <location>
        <begin position="10"/>
        <end position="429"/>
    </location>
</feature>
<evidence type="ECO:0000256" key="1">
    <source>
        <dbReference type="SAM" id="MobiDB-lite"/>
    </source>
</evidence>
<comment type="caution">
    <text evidence="3">The sequence shown here is derived from an EMBL/GenBank/DDBJ whole genome shotgun (WGS) entry which is preliminary data.</text>
</comment>
<dbReference type="GO" id="GO:0005829">
    <property type="term" value="C:cytosol"/>
    <property type="evidence" value="ECO:0007669"/>
    <property type="project" value="GOC"/>
</dbReference>
<dbReference type="GO" id="GO:0042147">
    <property type="term" value="P:retrograde transport, endosome to Golgi"/>
    <property type="evidence" value="ECO:0007669"/>
    <property type="project" value="TreeGrafter"/>
</dbReference>
<organism evidence="3 4">
    <name type="scientific">Trichoglossum hirsutum</name>
    <dbReference type="NCBI Taxonomy" id="265104"/>
    <lineage>
        <taxon>Eukaryota</taxon>
        <taxon>Fungi</taxon>
        <taxon>Dikarya</taxon>
        <taxon>Ascomycota</taxon>
        <taxon>Pezizomycotina</taxon>
        <taxon>Geoglossomycetes</taxon>
        <taxon>Geoglossales</taxon>
        <taxon>Geoglossaceae</taxon>
        <taxon>Trichoglossum</taxon>
    </lineage>
</organism>
<gene>
    <name evidence="3" type="ORF">GP486_002490</name>
</gene>
<protein>
    <recommendedName>
        <fullName evidence="2">FAD dependent oxidoreductase domain-containing protein</fullName>
    </recommendedName>
</protein>
<keyword evidence="4" id="KW-1185">Reference proteome</keyword>
<dbReference type="GO" id="GO:0005770">
    <property type="term" value="C:late endosome"/>
    <property type="evidence" value="ECO:0007669"/>
    <property type="project" value="TreeGrafter"/>
</dbReference>
<dbReference type="Pfam" id="PF01266">
    <property type="entry name" value="DAO"/>
    <property type="match status" value="1"/>
</dbReference>
<dbReference type="PANTHER" id="PTHR13847:SF150">
    <property type="entry name" value="OXIDOREDUCTASE TDA3-RELATED"/>
    <property type="match status" value="1"/>
</dbReference>
<name>A0A9P8RS24_9PEZI</name>
<accession>A0A9P8RS24</accession>
<dbReference type="InterPro" id="IPR036188">
    <property type="entry name" value="FAD/NAD-bd_sf"/>
</dbReference>
<dbReference type="PANTHER" id="PTHR13847">
    <property type="entry name" value="SARCOSINE DEHYDROGENASE-RELATED"/>
    <property type="match status" value="1"/>
</dbReference>
<evidence type="ECO:0000313" key="3">
    <source>
        <dbReference type="EMBL" id="KAH0562944.1"/>
    </source>
</evidence>
<evidence type="ECO:0000259" key="2">
    <source>
        <dbReference type="Pfam" id="PF01266"/>
    </source>
</evidence>
<dbReference type="InterPro" id="IPR006076">
    <property type="entry name" value="FAD-dep_OxRdtase"/>
</dbReference>
<dbReference type="Proteomes" id="UP000750711">
    <property type="component" value="Unassembled WGS sequence"/>
</dbReference>
<dbReference type="Gene3D" id="3.30.9.10">
    <property type="entry name" value="D-Amino Acid Oxidase, subunit A, domain 2"/>
    <property type="match status" value="1"/>
</dbReference>
<sequence length="449" mass="47613">MPGSKEGKNIVIIGGGIIGCTSAYYLTHHPQFDPLLHNVTLIEATKIAGGASGKAGGLLTSWAYPANIVQLSFDLHEQLAEEHDGAHRWGYRRVRCGQLTATALDDRMPKHESWSNASILLGKWRRGDRTGVKPSVLPSDLDWFAAETAKAYEEIADEKTTAQVHPLQFTNEMARLSEEAGAKIVLGMVTNINCTVPSDMTNAKGNEDAVTTAPLLSFAGPTQKVVSVTYTDKKSGETKTIPADTIVLAAGPWTPTLLPDVPMASLRAHSVTIRPKRPISAYCLFTEITLPDHTQPTTDATKPPRGQASASTAPVTRILSPEFYARPNNEVYICGQGDVDAPLPASSDLVEVSSAACAELVAAASAVSDVLRDGIITGRRACYLPTMDVGGSGGPLIGETDVKGMILAAGHSCWGILNAPATGKVVSELILDGEVRCADVANLDPKKIL</sequence>
<dbReference type="Gene3D" id="3.50.50.60">
    <property type="entry name" value="FAD/NAD(P)-binding domain"/>
    <property type="match status" value="1"/>
</dbReference>